<dbReference type="Proteomes" id="UP000050761">
    <property type="component" value="Unassembled WGS sequence"/>
</dbReference>
<accession>A0A3P7ZLF8</accession>
<organism evidence="2 3">
    <name type="scientific">Heligmosomoides polygyrus</name>
    <name type="common">Parasitic roundworm</name>
    <dbReference type="NCBI Taxonomy" id="6339"/>
    <lineage>
        <taxon>Eukaryota</taxon>
        <taxon>Metazoa</taxon>
        <taxon>Ecdysozoa</taxon>
        <taxon>Nematoda</taxon>
        <taxon>Chromadorea</taxon>
        <taxon>Rhabditida</taxon>
        <taxon>Rhabditina</taxon>
        <taxon>Rhabditomorpha</taxon>
        <taxon>Strongyloidea</taxon>
        <taxon>Heligmosomidae</taxon>
        <taxon>Heligmosomoides</taxon>
    </lineage>
</organism>
<reference evidence="1 2" key="1">
    <citation type="submission" date="2018-11" db="EMBL/GenBank/DDBJ databases">
        <authorList>
            <consortium name="Pathogen Informatics"/>
        </authorList>
    </citation>
    <scope>NUCLEOTIDE SEQUENCE [LARGE SCALE GENOMIC DNA]</scope>
</reference>
<evidence type="ECO:0000313" key="2">
    <source>
        <dbReference type="Proteomes" id="UP000050761"/>
    </source>
</evidence>
<dbReference type="WBParaSite" id="HPBE_0001217601-mRNA-1">
    <property type="protein sequence ID" value="HPBE_0001217601-mRNA-1"/>
    <property type="gene ID" value="HPBE_0001217601"/>
</dbReference>
<reference evidence="3" key="2">
    <citation type="submission" date="2019-09" db="UniProtKB">
        <authorList>
            <consortium name="WormBaseParasite"/>
        </authorList>
    </citation>
    <scope>IDENTIFICATION</scope>
</reference>
<proteinExistence type="predicted"/>
<evidence type="ECO:0000313" key="3">
    <source>
        <dbReference type="WBParaSite" id="HPBE_0001217601-mRNA-1"/>
    </source>
</evidence>
<name>A0A183FV76_HELPZ</name>
<keyword evidence="2" id="KW-1185">Reference proteome</keyword>
<gene>
    <name evidence="1" type="ORF">HPBE_LOCUS12177</name>
</gene>
<protein>
    <submittedName>
        <fullName evidence="1 3">Uncharacterized protein</fullName>
    </submittedName>
</protein>
<dbReference type="EMBL" id="UZAH01027387">
    <property type="protein sequence ID" value="VDO91189.1"/>
    <property type="molecule type" value="Genomic_DNA"/>
</dbReference>
<accession>A0A183FV76</accession>
<dbReference type="AlphaFoldDB" id="A0A183FV76"/>
<evidence type="ECO:0000313" key="1">
    <source>
        <dbReference type="EMBL" id="VDO91189.1"/>
    </source>
</evidence>
<sequence>MRACKTFTPLRFDVYRKCPNRLARSHFSMQTTLTTSPLKSVSPVSPVVPLIIEFERALATSPFVPVVCHSAPMDPPRLRGTEVVTSFVQDFHEEV</sequence>